<dbReference type="EMBL" id="CM029037">
    <property type="protein sequence ID" value="KAG2656596.1"/>
    <property type="molecule type" value="Genomic_DNA"/>
</dbReference>
<dbReference type="PANTHER" id="PTHR36617">
    <property type="entry name" value="PROTEIN, PUTATIVE-RELATED"/>
    <property type="match status" value="1"/>
</dbReference>
<dbReference type="Pfam" id="PF13966">
    <property type="entry name" value="zf-RVT"/>
    <property type="match status" value="1"/>
</dbReference>
<name>A0A8T0XFB8_PANVG</name>
<evidence type="ECO:0000313" key="3">
    <source>
        <dbReference type="Proteomes" id="UP000823388"/>
    </source>
</evidence>
<comment type="caution">
    <text evidence="2">The sequence shown here is derived from an EMBL/GenBank/DDBJ whole genome shotgun (WGS) entry which is preliminary data.</text>
</comment>
<evidence type="ECO:0000259" key="1">
    <source>
        <dbReference type="Pfam" id="PF13966"/>
    </source>
</evidence>
<dbReference type="PANTHER" id="PTHR36617:SF5">
    <property type="entry name" value="OS05G0421675 PROTEIN"/>
    <property type="match status" value="1"/>
</dbReference>
<dbReference type="AlphaFoldDB" id="A0A8T0XFB8"/>
<evidence type="ECO:0000313" key="2">
    <source>
        <dbReference type="EMBL" id="KAG2656596.1"/>
    </source>
</evidence>
<dbReference type="Proteomes" id="UP000823388">
    <property type="component" value="Chromosome 1K"/>
</dbReference>
<sequence>MVKWEVLIRPKDFGGLGILDWLDRLENDVDNMCCDLLRRKYLGQKNIFQIKRSSGSQFWRGVLGVRKWFQWGRAMKIKSGRQTRFWEDVWLGDRALKIDFHSLYNCCSDQSVTVEEALRSIGCNLKFRRSLTHQEMREWELMMDALEAVQLNEGRDEILWLLESKKRYTTKSLYRMMTFGGVRDPMMIEIWKCKVPLKIQIFLWMIFHDRIQSAFQLRKRKWGGPIECKMCGVLASPTVIIHKTSAFLAHWKKLLGEKKQRQVETVLAEIDGGCASAT</sequence>
<gene>
    <name evidence="2" type="ORF">PVAP13_1KG096877</name>
</gene>
<feature type="domain" description="Reverse transcriptase zinc-binding" evidence="1">
    <location>
        <begin position="168"/>
        <end position="232"/>
    </location>
</feature>
<protein>
    <recommendedName>
        <fullName evidence="1">Reverse transcriptase zinc-binding domain-containing protein</fullName>
    </recommendedName>
</protein>
<keyword evidence="3" id="KW-1185">Reference proteome</keyword>
<organism evidence="2 3">
    <name type="scientific">Panicum virgatum</name>
    <name type="common">Blackwell switchgrass</name>
    <dbReference type="NCBI Taxonomy" id="38727"/>
    <lineage>
        <taxon>Eukaryota</taxon>
        <taxon>Viridiplantae</taxon>
        <taxon>Streptophyta</taxon>
        <taxon>Embryophyta</taxon>
        <taxon>Tracheophyta</taxon>
        <taxon>Spermatophyta</taxon>
        <taxon>Magnoliopsida</taxon>
        <taxon>Liliopsida</taxon>
        <taxon>Poales</taxon>
        <taxon>Poaceae</taxon>
        <taxon>PACMAD clade</taxon>
        <taxon>Panicoideae</taxon>
        <taxon>Panicodae</taxon>
        <taxon>Paniceae</taxon>
        <taxon>Panicinae</taxon>
        <taxon>Panicum</taxon>
        <taxon>Panicum sect. Hiantes</taxon>
    </lineage>
</organism>
<dbReference type="InterPro" id="IPR026960">
    <property type="entry name" value="RVT-Znf"/>
</dbReference>
<accession>A0A8T0XFB8</accession>
<reference evidence="2" key="1">
    <citation type="submission" date="2020-05" db="EMBL/GenBank/DDBJ databases">
        <title>WGS assembly of Panicum virgatum.</title>
        <authorList>
            <person name="Lovell J.T."/>
            <person name="Jenkins J."/>
            <person name="Shu S."/>
            <person name="Juenger T.E."/>
            <person name="Schmutz J."/>
        </authorList>
    </citation>
    <scope>NUCLEOTIDE SEQUENCE</scope>
    <source>
        <strain evidence="2">AP13</strain>
    </source>
</reference>
<proteinExistence type="predicted"/>